<gene>
    <name evidence="2" type="ORF">UFOPK2810_01546</name>
</gene>
<dbReference type="InterPro" id="IPR019099">
    <property type="entry name" value="Uncharacterised_PGPGW_TM"/>
</dbReference>
<dbReference type="EMBL" id="CAEZYZ010000307">
    <property type="protein sequence ID" value="CAB4764023.1"/>
    <property type="molecule type" value="Genomic_DNA"/>
</dbReference>
<keyword evidence="1" id="KW-1133">Transmembrane helix</keyword>
<evidence type="ECO:0000256" key="1">
    <source>
        <dbReference type="SAM" id="Phobius"/>
    </source>
</evidence>
<feature type="transmembrane region" description="Helical" evidence="1">
    <location>
        <begin position="42"/>
        <end position="63"/>
    </location>
</feature>
<dbReference type="Pfam" id="PF09656">
    <property type="entry name" value="PGPGW"/>
    <property type="match status" value="1"/>
</dbReference>
<protein>
    <submittedName>
        <fullName evidence="2">Unannotated protein</fullName>
    </submittedName>
</protein>
<keyword evidence="1" id="KW-0472">Membrane</keyword>
<organism evidence="2">
    <name type="scientific">freshwater metagenome</name>
    <dbReference type="NCBI Taxonomy" id="449393"/>
    <lineage>
        <taxon>unclassified sequences</taxon>
        <taxon>metagenomes</taxon>
        <taxon>ecological metagenomes</taxon>
    </lineage>
</organism>
<reference evidence="2" key="1">
    <citation type="submission" date="2020-05" db="EMBL/GenBank/DDBJ databases">
        <authorList>
            <person name="Chiriac C."/>
            <person name="Salcher M."/>
            <person name="Ghai R."/>
            <person name="Kavagutti S V."/>
        </authorList>
    </citation>
    <scope>NUCLEOTIDE SEQUENCE</scope>
</reference>
<dbReference type="AlphaFoldDB" id="A0A6J6UZA8"/>
<feature type="transmembrane region" description="Helical" evidence="1">
    <location>
        <begin position="69"/>
        <end position="86"/>
    </location>
</feature>
<proteinExistence type="predicted"/>
<evidence type="ECO:0000313" key="2">
    <source>
        <dbReference type="EMBL" id="CAB4764023.1"/>
    </source>
</evidence>
<name>A0A6J6UZA8_9ZZZZ</name>
<keyword evidence="1" id="KW-0812">Transmembrane</keyword>
<sequence>MASPPAPLDAQSISPVPSPMTAPSFAAPSLLRTGWRRLPHPIRWLGVAIAGGSVVLTGVVLLVLPGPGIPLILLGLVILATEFAWAQRTLHHVRHRSSKVLSTIARRSTRKEPCP</sequence>
<accession>A0A6J6UZA8</accession>